<evidence type="ECO:0008006" key="3">
    <source>
        <dbReference type="Google" id="ProtNLM"/>
    </source>
</evidence>
<protein>
    <recommendedName>
        <fullName evidence="3">GLUG domain-containing protein</fullName>
    </recommendedName>
</protein>
<accession>A0A7U9TLL9</accession>
<dbReference type="EMBL" id="AP024412">
    <property type="protein sequence ID" value="BCR35391.1"/>
    <property type="molecule type" value="Genomic_DNA"/>
</dbReference>
<name>A0A7U9TLL9_9MOLU</name>
<proteinExistence type="predicted"/>
<dbReference type="Gene3D" id="2.160.20.110">
    <property type="match status" value="1"/>
</dbReference>
<dbReference type="KEGG" id="manr:MPAN_002840"/>
<evidence type="ECO:0000313" key="2">
    <source>
        <dbReference type="Proteomes" id="UP000620133"/>
    </source>
</evidence>
<dbReference type="RefSeq" id="WP_176239692.1">
    <property type="nucleotide sequence ID" value="NZ_AP024412.1"/>
</dbReference>
<dbReference type="Proteomes" id="UP000620133">
    <property type="component" value="Chromosome"/>
</dbReference>
<dbReference type="AlphaFoldDB" id="A0A7U9TLL9"/>
<keyword evidence="2" id="KW-1185">Reference proteome</keyword>
<gene>
    <name evidence="1" type="ORF">MPAN_002840</name>
</gene>
<sequence>MKKIKVLFIAIAVLLVLAACGSKTTATAEFIDVVVDQTSISFNVEITDLDNEITGSTVVYLYNTDGNIRNQKTIETEDDLLDIYFYGLETETDFTVKVIATVDRDALEIGVYEFKTLTSEVIVINTVEEFNAMIDNRNGNFELGQDIDFTDVEYISVFNTSSLAFGGVFDGNGFALKNINFERISMYTGVFGYVSSGIIKDTTFENVTIGTLAEPLTTTTSTRVGIVAGYVTSQTAEFENIVIKDSTIAFSTSSTIQAYIGAVAGEFKGTMSGVEITNTNISVTSTSFGTMKIGGSVALIGADADISEVISDANIDFSIAGTNIRDDDSSTMIGGIVAQHVTGANISDVIYTGDINVSLDYNTLPDTDRGIYTLFVGGLIGKANDSISNAYFSGSIYVDHEKNENEADVRKQFRIGGLIGFYESNKPSNQIARLDGGEIVLTISDDVLLDASQIFGFNRFGVASDKGVNGTENLSINGVTQVPEVGINKIDDLEAYFTSQWILDSLTD</sequence>
<organism evidence="1 2">
    <name type="scientific">Mariniplasma anaerobium</name>
    <dbReference type="NCBI Taxonomy" id="2735436"/>
    <lineage>
        <taxon>Bacteria</taxon>
        <taxon>Bacillati</taxon>
        <taxon>Mycoplasmatota</taxon>
        <taxon>Mollicutes</taxon>
        <taxon>Acholeplasmatales</taxon>
        <taxon>Acholeplasmataceae</taxon>
        <taxon>Mariniplasma</taxon>
    </lineage>
</organism>
<dbReference type="PROSITE" id="PS51257">
    <property type="entry name" value="PROKAR_LIPOPROTEIN"/>
    <property type="match status" value="1"/>
</dbReference>
<evidence type="ECO:0000313" key="1">
    <source>
        <dbReference type="EMBL" id="BCR35391.1"/>
    </source>
</evidence>
<reference evidence="1" key="1">
    <citation type="submission" date="2021-01" db="EMBL/GenBank/DDBJ databases">
        <title>Draft genome sequence of Acholeplasmataceae bacterium strain Mahy22.</title>
        <authorList>
            <person name="Watanabe M."/>
            <person name="Kojima H."/>
            <person name="Fukui M."/>
        </authorList>
    </citation>
    <scope>NUCLEOTIDE SEQUENCE</scope>
    <source>
        <strain evidence="1">Mahy22</strain>
    </source>
</reference>